<name>A0A2H0QV58_9BACT</name>
<keyword evidence="2" id="KW-0812">Transmembrane</keyword>
<evidence type="ECO:0000256" key="2">
    <source>
        <dbReference type="SAM" id="Phobius"/>
    </source>
</evidence>
<dbReference type="EMBL" id="PCXL01000011">
    <property type="protein sequence ID" value="PIR38171.1"/>
    <property type="molecule type" value="Genomic_DNA"/>
</dbReference>
<protein>
    <submittedName>
        <fullName evidence="3">Uncharacterized protein</fullName>
    </submittedName>
</protein>
<organism evidence="3 4">
    <name type="scientific">Candidatus Zambryskibacteria bacterium CG10_big_fil_rev_8_21_14_0_10_42_12</name>
    <dbReference type="NCBI Taxonomy" id="1975115"/>
    <lineage>
        <taxon>Bacteria</taxon>
        <taxon>Candidatus Zambryskiibacteriota</taxon>
    </lineage>
</organism>
<keyword evidence="2" id="KW-1133">Transmembrane helix</keyword>
<sequence length="175" mass="19624">MITKTRLQFLAALFLVALPFLGIPAWLDTILVSASGLFIAFTTFLTARERRLRRRTANMIDAPKEVDVAVAFEKRPAEAVIAKPKRTRKKSVKEVVQQDTAPVEPVLTPTPEVVEVHTPEVQPEPEVVQPEPEPEENTYGNEPVPSPIDPHTMIKKVSRRRVKTPVLVNDTEDTE</sequence>
<evidence type="ECO:0000256" key="1">
    <source>
        <dbReference type="SAM" id="MobiDB-lite"/>
    </source>
</evidence>
<feature type="transmembrane region" description="Helical" evidence="2">
    <location>
        <begin position="29"/>
        <end position="47"/>
    </location>
</feature>
<proteinExistence type="predicted"/>
<feature type="compositionally biased region" description="Low complexity" evidence="1">
    <location>
        <begin position="119"/>
        <end position="130"/>
    </location>
</feature>
<dbReference type="Proteomes" id="UP000231333">
    <property type="component" value="Unassembled WGS sequence"/>
</dbReference>
<accession>A0A2H0QV58</accession>
<feature type="region of interest" description="Disordered" evidence="1">
    <location>
        <begin position="91"/>
        <end position="152"/>
    </location>
</feature>
<dbReference type="AlphaFoldDB" id="A0A2H0QV58"/>
<reference evidence="3 4" key="1">
    <citation type="submission" date="2017-09" db="EMBL/GenBank/DDBJ databases">
        <title>Depth-based differentiation of microbial function through sediment-hosted aquifers and enrichment of novel symbionts in the deep terrestrial subsurface.</title>
        <authorList>
            <person name="Probst A.J."/>
            <person name="Ladd B."/>
            <person name="Jarett J.K."/>
            <person name="Geller-Mcgrath D.E."/>
            <person name="Sieber C.M."/>
            <person name="Emerson J.B."/>
            <person name="Anantharaman K."/>
            <person name="Thomas B.C."/>
            <person name="Malmstrom R."/>
            <person name="Stieglmeier M."/>
            <person name="Klingl A."/>
            <person name="Woyke T."/>
            <person name="Ryan C.M."/>
            <person name="Banfield J.F."/>
        </authorList>
    </citation>
    <scope>NUCLEOTIDE SEQUENCE [LARGE SCALE GENOMIC DNA]</scope>
    <source>
        <strain evidence="3">CG10_big_fil_rev_8_21_14_0_10_42_12</strain>
    </source>
</reference>
<keyword evidence="2" id="KW-0472">Membrane</keyword>
<comment type="caution">
    <text evidence="3">The sequence shown here is derived from an EMBL/GenBank/DDBJ whole genome shotgun (WGS) entry which is preliminary data.</text>
</comment>
<evidence type="ECO:0000313" key="3">
    <source>
        <dbReference type="EMBL" id="PIR38171.1"/>
    </source>
</evidence>
<feature type="compositionally biased region" description="Low complexity" evidence="1">
    <location>
        <begin position="102"/>
        <end position="113"/>
    </location>
</feature>
<gene>
    <name evidence="3" type="ORF">COV34_00955</name>
</gene>
<evidence type="ECO:0000313" key="4">
    <source>
        <dbReference type="Proteomes" id="UP000231333"/>
    </source>
</evidence>